<evidence type="ECO:0000313" key="7">
    <source>
        <dbReference type="EMBL" id="AEL70167.1"/>
    </source>
</evidence>
<evidence type="ECO:0000256" key="5">
    <source>
        <dbReference type="SAM" id="Phobius"/>
    </source>
</evidence>
<keyword evidence="2 5" id="KW-0812">Transmembrane</keyword>
<keyword evidence="3 5" id="KW-1133">Transmembrane helix</keyword>
<dbReference type="PANTHER" id="PTHR21016">
    <property type="entry name" value="BETA-AMYLOID BINDING PROTEIN-RELATED"/>
    <property type="match status" value="1"/>
</dbReference>
<keyword evidence="7" id="KW-0614">Plasmid</keyword>
<dbReference type="KEGG" id="bafz:BafPKo_X0040"/>
<geneLocation type="plasmid" evidence="7 8">
    <name>cp32-12</name>
</geneLocation>
<evidence type="ECO:0000256" key="4">
    <source>
        <dbReference type="ARBA" id="ARBA00023136"/>
    </source>
</evidence>
<dbReference type="AlphaFoldDB" id="G0ISR3"/>
<protein>
    <submittedName>
        <fullName evidence="7">TM2 domain protein</fullName>
    </submittedName>
</protein>
<reference evidence="7 8" key="1">
    <citation type="journal article" date="2011" name="J. Bacteriol.">
        <title>Whole-genome sequences of two Borrelia afzelii and two Borrelia garinii Lyme disease agent isolates.</title>
        <authorList>
            <person name="Casjens S.R."/>
            <person name="Mongodin E.F."/>
            <person name="Qiu W.-G."/>
            <person name="Dunn J.J."/>
            <person name="Luft B.J."/>
            <person name="Fraser-Liggett C.M."/>
            <person name="Schutzer S.E."/>
        </authorList>
    </citation>
    <scope>NUCLEOTIDE SEQUENCE [LARGE SCALE GENOMIC DNA]</scope>
    <source>
        <strain evidence="7 8">PKo</strain>
    </source>
</reference>
<feature type="domain" description="TM2" evidence="6">
    <location>
        <begin position="36"/>
        <end position="84"/>
    </location>
</feature>
<sequence>MSKAVDEIYCHSCGKPIKKEAEICIACGVRNKHAESHNKILLLLICLFFGCLGAHRFYVGKIGTGFLYLFTGGLLLIGTFIDLIRIATNKFEYK</sequence>
<dbReference type="GO" id="GO:0016020">
    <property type="term" value="C:membrane"/>
    <property type="evidence" value="ECO:0007669"/>
    <property type="project" value="UniProtKB-SubCell"/>
</dbReference>
<gene>
    <name evidence="7" type="ordered locus">BafPKo_X0040</name>
</gene>
<evidence type="ECO:0000256" key="3">
    <source>
        <dbReference type="ARBA" id="ARBA00022989"/>
    </source>
</evidence>
<accession>G0ISR3</accession>
<keyword evidence="4 5" id="KW-0472">Membrane</keyword>
<organism evidence="7 8">
    <name type="scientific">Borreliella afzelii (strain PKo)</name>
    <name type="common">Borrelia afzelii</name>
    <dbReference type="NCBI Taxonomy" id="390236"/>
    <lineage>
        <taxon>Bacteria</taxon>
        <taxon>Pseudomonadati</taxon>
        <taxon>Spirochaetota</taxon>
        <taxon>Spirochaetia</taxon>
        <taxon>Spirochaetales</taxon>
        <taxon>Borreliaceae</taxon>
        <taxon>Borreliella</taxon>
    </lineage>
</organism>
<feature type="transmembrane region" description="Helical" evidence="5">
    <location>
        <begin position="65"/>
        <end position="84"/>
    </location>
</feature>
<evidence type="ECO:0000256" key="2">
    <source>
        <dbReference type="ARBA" id="ARBA00022692"/>
    </source>
</evidence>
<dbReference type="RefSeq" id="WP_014486168.1">
    <property type="nucleotide sequence ID" value="NC_017225.1"/>
</dbReference>
<evidence type="ECO:0000256" key="1">
    <source>
        <dbReference type="ARBA" id="ARBA00004141"/>
    </source>
</evidence>
<evidence type="ECO:0000259" key="6">
    <source>
        <dbReference type="Pfam" id="PF05154"/>
    </source>
</evidence>
<dbReference type="InterPro" id="IPR007829">
    <property type="entry name" value="TM2"/>
</dbReference>
<evidence type="ECO:0000313" key="8">
    <source>
        <dbReference type="Proteomes" id="UP000005216"/>
    </source>
</evidence>
<keyword evidence="8" id="KW-1185">Reference proteome</keyword>
<dbReference type="Proteomes" id="UP000005216">
    <property type="component" value="Plasmid cp32-12"/>
</dbReference>
<dbReference type="HOGENOM" id="CLU_081297_5_2_12"/>
<comment type="subcellular location">
    <subcellularLocation>
        <location evidence="1">Membrane</location>
        <topology evidence="1">Multi-pass membrane protein</topology>
    </subcellularLocation>
</comment>
<dbReference type="PANTHER" id="PTHR21016:SF25">
    <property type="entry name" value="TM2 DOMAIN-CONTAINING PROTEIN DDB_G0277895-RELATED"/>
    <property type="match status" value="1"/>
</dbReference>
<dbReference type="PATRIC" id="fig|390236.22.peg.980"/>
<dbReference type="Pfam" id="PF05154">
    <property type="entry name" value="TM2"/>
    <property type="match status" value="1"/>
</dbReference>
<feature type="transmembrane region" description="Helical" evidence="5">
    <location>
        <begin position="40"/>
        <end position="59"/>
    </location>
</feature>
<proteinExistence type="predicted"/>
<name>G0ISR3_BORAP</name>
<dbReference type="InterPro" id="IPR050932">
    <property type="entry name" value="TM2D1-3-like"/>
</dbReference>
<dbReference type="EMBL" id="CP002936">
    <property type="protein sequence ID" value="AEL70167.1"/>
    <property type="molecule type" value="Genomic_DNA"/>
</dbReference>